<evidence type="ECO:0000313" key="1">
    <source>
        <dbReference type="EMBL" id="TBU97726.1"/>
    </source>
</evidence>
<gene>
    <name evidence="1" type="ORF">DNJ96_07685</name>
</gene>
<comment type="caution">
    <text evidence="1">The sequence shown here is derived from an EMBL/GenBank/DDBJ whole genome shotgun (WGS) entry which is preliminary data.</text>
</comment>
<organism evidence="1 2">
    <name type="scientific">Stutzerimonas kirkiae</name>
    <dbReference type="NCBI Taxonomy" id="2211392"/>
    <lineage>
        <taxon>Bacteria</taxon>
        <taxon>Pseudomonadati</taxon>
        <taxon>Pseudomonadota</taxon>
        <taxon>Gammaproteobacteria</taxon>
        <taxon>Pseudomonadales</taxon>
        <taxon>Pseudomonadaceae</taxon>
        <taxon>Stutzerimonas</taxon>
    </lineage>
</organism>
<sequence>MGDKTIKQIIDPPVVSDDDLYLQEKDVIDAFLGLPLQKRAVACEVIEALTAVVEREDSGNDEKTS</sequence>
<dbReference type="AlphaFoldDB" id="A0A4Q9RAE8"/>
<protein>
    <submittedName>
        <fullName evidence="1">Uncharacterized protein</fullName>
    </submittedName>
</protein>
<accession>A0A4Q9RAE8</accession>
<dbReference type="EMBL" id="QJUP01000008">
    <property type="protein sequence ID" value="TBU97726.1"/>
    <property type="molecule type" value="Genomic_DNA"/>
</dbReference>
<dbReference type="RefSeq" id="WP_131183512.1">
    <property type="nucleotide sequence ID" value="NZ_QJUO01000004.1"/>
</dbReference>
<keyword evidence="2" id="KW-1185">Reference proteome</keyword>
<dbReference type="Proteomes" id="UP000292639">
    <property type="component" value="Unassembled WGS sequence"/>
</dbReference>
<name>A0A4Q9RAE8_9GAMM</name>
<evidence type="ECO:0000313" key="2">
    <source>
        <dbReference type="Proteomes" id="UP000292639"/>
    </source>
</evidence>
<reference evidence="1 2" key="1">
    <citation type="submission" date="2018-06" db="EMBL/GenBank/DDBJ databases">
        <title>Three novel Pseudomonas species isolated from symptomatic oak.</title>
        <authorList>
            <person name="Bueno-Gonzalez V."/>
            <person name="Brady C."/>
        </authorList>
    </citation>
    <scope>NUCLEOTIDE SEQUENCE [LARGE SCALE GENOMIC DNA]</scope>
    <source>
        <strain evidence="1 2">P17C</strain>
    </source>
</reference>
<proteinExistence type="predicted"/>